<sequence length="154" mass="17062">MIIMTLAKIVYASMTGNTEGISEIIEDAFKDQGVDVEREMSDDVDPDFFEDADICVIATYTYNDGELPGEFEDFYDDLADEDLSGKIYGVVGSGDSELYPDFFCHAADSFMEDFEKTGAKKGADVLKIENDADDEDTENIKKLVSDLVKAQSEL</sequence>
<protein>
    <submittedName>
        <fullName evidence="9">Flavodoxin</fullName>
    </submittedName>
</protein>
<reference evidence="9 10" key="1">
    <citation type="journal article" date="2015" name="Genome Announc.">
        <title>Expanding the biotechnology potential of lactobacilli through comparative genomics of 213 strains and associated genera.</title>
        <authorList>
            <person name="Sun Z."/>
            <person name="Harris H.M."/>
            <person name="McCann A."/>
            <person name="Guo C."/>
            <person name="Argimon S."/>
            <person name="Zhang W."/>
            <person name="Yang X."/>
            <person name="Jeffery I.B."/>
            <person name="Cooney J.C."/>
            <person name="Kagawa T.F."/>
            <person name="Liu W."/>
            <person name="Song Y."/>
            <person name="Salvetti E."/>
            <person name="Wrobel A."/>
            <person name="Rasinkangas P."/>
            <person name="Parkhill J."/>
            <person name="Rea M.C."/>
            <person name="O'Sullivan O."/>
            <person name="Ritari J."/>
            <person name="Douillard F.P."/>
            <person name="Paul Ross R."/>
            <person name="Yang R."/>
            <person name="Briner A.E."/>
            <person name="Felis G.E."/>
            <person name="de Vos W.M."/>
            <person name="Barrangou R."/>
            <person name="Klaenhammer T.R."/>
            <person name="Caufield P.W."/>
            <person name="Cui Y."/>
            <person name="Zhang H."/>
            <person name="O'Toole P.W."/>
        </authorList>
    </citation>
    <scope>NUCLEOTIDE SEQUENCE [LARGE SCALE GENOMIC DNA]</scope>
    <source>
        <strain evidence="9 10">DSM 18527</strain>
    </source>
</reference>
<dbReference type="SUPFAM" id="SSF52218">
    <property type="entry name" value="Flavoproteins"/>
    <property type="match status" value="1"/>
</dbReference>
<dbReference type="Proteomes" id="UP000051236">
    <property type="component" value="Unassembled WGS sequence"/>
</dbReference>
<dbReference type="EMBL" id="AZGA01000088">
    <property type="protein sequence ID" value="KRM30615.1"/>
    <property type="molecule type" value="Genomic_DNA"/>
</dbReference>
<keyword evidence="10" id="KW-1185">Reference proteome</keyword>
<dbReference type="GO" id="GO:0016651">
    <property type="term" value="F:oxidoreductase activity, acting on NAD(P)H"/>
    <property type="evidence" value="ECO:0007669"/>
    <property type="project" value="UniProtKB-ARBA"/>
</dbReference>
<dbReference type="InterPro" id="IPR008254">
    <property type="entry name" value="Flavodoxin/NO_synth"/>
</dbReference>
<dbReference type="InterPro" id="IPR029039">
    <property type="entry name" value="Flavoprotein-like_sf"/>
</dbReference>
<keyword evidence="7" id="KW-0249">Electron transport</keyword>
<keyword evidence="6" id="KW-0288">FMN</keyword>
<evidence type="ECO:0000256" key="5">
    <source>
        <dbReference type="ARBA" id="ARBA00022630"/>
    </source>
</evidence>
<comment type="cofactor">
    <cofactor evidence="1">
        <name>FMN</name>
        <dbReference type="ChEBI" id="CHEBI:58210"/>
    </cofactor>
</comment>
<dbReference type="Pfam" id="PF00258">
    <property type="entry name" value="Flavodoxin_1"/>
    <property type="match status" value="1"/>
</dbReference>
<organism evidence="9 10">
    <name type="scientific">Agrilactobacillus composti DSM 18527 = JCM 14202</name>
    <dbReference type="NCBI Taxonomy" id="1423734"/>
    <lineage>
        <taxon>Bacteria</taxon>
        <taxon>Bacillati</taxon>
        <taxon>Bacillota</taxon>
        <taxon>Bacilli</taxon>
        <taxon>Lactobacillales</taxon>
        <taxon>Lactobacillaceae</taxon>
        <taxon>Agrilactobacillus</taxon>
    </lineage>
</organism>
<evidence type="ECO:0000256" key="7">
    <source>
        <dbReference type="ARBA" id="ARBA00022982"/>
    </source>
</evidence>
<gene>
    <name evidence="9" type="ORF">FC83_GL001751</name>
</gene>
<comment type="function">
    <text evidence="2">Low-potential electron donor to a number of redox enzymes.</text>
</comment>
<dbReference type="InterPro" id="IPR050619">
    <property type="entry name" value="Flavodoxin"/>
</dbReference>
<dbReference type="Gene3D" id="3.40.50.360">
    <property type="match status" value="1"/>
</dbReference>
<dbReference type="NCBIfam" id="NF005587">
    <property type="entry name" value="PRK07308.1"/>
    <property type="match status" value="1"/>
</dbReference>
<keyword evidence="5" id="KW-0285">Flavoprotein</keyword>
<dbReference type="AlphaFoldDB" id="A0A0R1XK85"/>
<keyword evidence="4" id="KW-0813">Transport</keyword>
<dbReference type="PANTHER" id="PTHR42809">
    <property type="entry name" value="FLAVODOXIN 2"/>
    <property type="match status" value="1"/>
</dbReference>
<evidence type="ECO:0000256" key="1">
    <source>
        <dbReference type="ARBA" id="ARBA00001917"/>
    </source>
</evidence>
<name>A0A0R1XK85_9LACO</name>
<dbReference type="PATRIC" id="fig|1423734.3.peg.1770"/>
<dbReference type="eggNOG" id="COG0716">
    <property type="taxonomic scope" value="Bacteria"/>
</dbReference>
<comment type="caution">
    <text evidence="9">The sequence shown here is derived from an EMBL/GenBank/DDBJ whole genome shotgun (WGS) entry which is preliminary data.</text>
</comment>
<dbReference type="GO" id="GO:0010181">
    <property type="term" value="F:FMN binding"/>
    <property type="evidence" value="ECO:0007669"/>
    <property type="project" value="InterPro"/>
</dbReference>
<evidence type="ECO:0000313" key="9">
    <source>
        <dbReference type="EMBL" id="KRM30615.1"/>
    </source>
</evidence>
<comment type="similarity">
    <text evidence="3">Belongs to the flavodoxin family.</text>
</comment>
<evidence type="ECO:0000256" key="3">
    <source>
        <dbReference type="ARBA" id="ARBA00005267"/>
    </source>
</evidence>
<accession>A0A0R1XK85</accession>
<evidence type="ECO:0000259" key="8">
    <source>
        <dbReference type="PROSITE" id="PS50902"/>
    </source>
</evidence>
<dbReference type="PROSITE" id="PS50902">
    <property type="entry name" value="FLAVODOXIN_LIKE"/>
    <property type="match status" value="1"/>
</dbReference>
<dbReference type="PANTHER" id="PTHR42809:SF1">
    <property type="entry name" value="FLAVODOXIN 1"/>
    <property type="match status" value="1"/>
</dbReference>
<feature type="domain" description="Flavodoxin-like" evidence="8">
    <location>
        <begin position="7"/>
        <end position="148"/>
    </location>
</feature>
<evidence type="ECO:0000256" key="2">
    <source>
        <dbReference type="ARBA" id="ARBA00003297"/>
    </source>
</evidence>
<dbReference type="STRING" id="1423734.FC83_GL001751"/>
<proteinExistence type="inferred from homology"/>
<evidence type="ECO:0000256" key="6">
    <source>
        <dbReference type="ARBA" id="ARBA00022643"/>
    </source>
</evidence>
<evidence type="ECO:0000256" key="4">
    <source>
        <dbReference type="ARBA" id="ARBA00022448"/>
    </source>
</evidence>
<evidence type="ECO:0000313" key="10">
    <source>
        <dbReference type="Proteomes" id="UP000051236"/>
    </source>
</evidence>